<protein>
    <submittedName>
        <fullName evidence="1">Uncharacterized protein</fullName>
    </submittedName>
</protein>
<dbReference type="EMBL" id="MT144269">
    <property type="protein sequence ID" value="QJA51512.1"/>
    <property type="molecule type" value="Genomic_DNA"/>
</dbReference>
<sequence length="83" mass="10115">MTNQQQQLYKISQENKCSESKGRYLLDQQEKYKKDIIQPNNPLFQKIYGSKLKQDALIKERQAKVSKEQWQEVKEKKQWLRKQ</sequence>
<reference evidence="1" key="1">
    <citation type="submission" date="2020-03" db="EMBL/GenBank/DDBJ databases">
        <title>The deep terrestrial virosphere.</title>
        <authorList>
            <person name="Holmfeldt K."/>
            <person name="Nilsson E."/>
            <person name="Simone D."/>
            <person name="Lopez-Fernandez M."/>
            <person name="Wu X."/>
            <person name="de Brujin I."/>
            <person name="Lundin D."/>
            <person name="Andersson A."/>
            <person name="Bertilsson S."/>
            <person name="Dopson M."/>
        </authorList>
    </citation>
    <scope>NUCLEOTIDE SEQUENCE</scope>
    <source>
        <strain evidence="1">TM448A02179</strain>
    </source>
</reference>
<gene>
    <name evidence="1" type="ORF">TM448A02179_0002</name>
</gene>
<evidence type="ECO:0000313" key="1">
    <source>
        <dbReference type="EMBL" id="QJA51512.1"/>
    </source>
</evidence>
<accession>A0A6H1ZVM2</accession>
<proteinExistence type="predicted"/>
<dbReference type="AlphaFoldDB" id="A0A6H1ZVM2"/>
<name>A0A6H1ZVM2_9ZZZZ</name>
<organism evidence="1">
    <name type="scientific">viral metagenome</name>
    <dbReference type="NCBI Taxonomy" id="1070528"/>
    <lineage>
        <taxon>unclassified sequences</taxon>
        <taxon>metagenomes</taxon>
        <taxon>organismal metagenomes</taxon>
    </lineage>
</organism>